<dbReference type="InterPro" id="IPR000408">
    <property type="entry name" value="Reg_chr_condens"/>
</dbReference>
<feature type="repeat" description="RCC1" evidence="2">
    <location>
        <begin position="243"/>
        <end position="294"/>
    </location>
</feature>
<dbReference type="Proteomes" id="UP000815325">
    <property type="component" value="Unassembled WGS sequence"/>
</dbReference>
<dbReference type="PRINTS" id="PR00633">
    <property type="entry name" value="RCCNDNSATION"/>
</dbReference>
<dbReference type="InterPro" id="IPR051625">
    <property type="entry name" value="Signaling_Regulatory_Domain"/>
</dbReference>
<dbReference type="PANTHER" id="PTHR22872:SF2">
    <property type="entry name" value="INHIBITOR OF BRUTON TYROSINE KINASE"/>
    <property type="match status" value="1"/>
</dbReference>
<feature type="repeat" description="RCC1" evidence="2">
    <location>
        <begin position="197"/>
        <end position="242"/>
    </location>
</feature>
<feature type="compositionally biased region" description="Polar residues" evidence="3">
    <location>
        <begin position="330"/>
        <end position="348"/>
    </location>
</feature>
<organism evidence="5 6">
    <name type="scientific">Dunaliella salina</name>
    <name type="common">Green alga</name>
    <name type="synonym">Protococcus salinus</name>
    <dbReference type="NCBI Taxonomy" id="3046"/>
    <lineage>
        <taxon>Eukaryota</taxon>
        <taxon>Viridiplantae</taxon>
        <taxon>Chlorophyta</taxon>
        <taxon>core chlorophytes</taxon>
        <taxon>Chlorophyceae</taxon>
        <taxon>CS clade</taxon>
        <taxon>Chlamydomonadales</taxon>
        <taxon>Dunaliellaceae</taxon>
        <taxon>Dunaliella</taxon>
    </lineage>
</organism>
<dbReference type="PROSITE" id="PS50012">
    <property type="entry name" value="RCC1_3"/>
    <property type="match status" value="5"/>
</dbReference>
<dbReference type="SUPFAM" id="SSF50985">
    <property type="entry name" value="RCC1/BLIP-II"/>
    <property type="match status" value="1"/>
</dbReference>
<dbReference type="EMBL" id="MU070627">
    <property type="protein sequence ID" value="KAF5827001.1"/>
    <property type="molecule type" value="Genomic_DNA"/>
</dbReference>
<feature type="compositionally biased region" description="Acidic residues" evidence="3">
    <location>
        <begin position="492"/>
        <end position="501"/>
    </location>
</feature>
<feature type="repeat" description="RCC1" evidence="2">
    <location>
        <begin position="94"/>
        <end position="145"/>
    </location>
</feature>
<evidence type="ECO:0000313" key="6">
    <source>
        <dbReference type="Proteomes" id="UP000815325"/>
    </source>
</evidence>
<dbReference type="PANTHER" id="PTHR22872">
    <property type="entry name" value="BTK-BINDING PROTEIN-RELATED"/>
    <property type="match status" value="1"/>
</dbReference>
<feature type="compositionally biased region" description="Acidic residues" evidence="3">
    <location>
        <begin position="453"/>
        <end position="463"/>
    </location>
</feature>
<keyword evidence="6" id="KW-1185">Reference proteome</keyword>
<feature type="repeat" description="RCC1" evidence="2">
    <location>
        <begin position="34"/>
        <end position="93"/>
    </location>
</feature>
<feature type="region of interest" description="Disordered" evidence="3">
    <location>
        <begin position="302"/>
        <end position="520"/>
    </location>
</feature>
<proteinExistence type="predicted"/>
<name>A0ABQ7FXB8_DUNSA</name>
<evidence type="ECO:0000256" key="3">
    <source>
        <dbReference type="SAM" id="MobiDB-lite"/>
    </source>
</evidence>
<dbReference type="PROSITE" id="PS00626">
    <property type="entry name" value="RCC1_2"/>
    <property type="match status" value="1"/>
</dbReference>
<dbReference type="Gene3D" id="2.130.10.30">
    <property type="entry name" value="Regulator of chromosome condensation 1/beta-lactamase-inhibitor protein II"/>
    <property type="match status" value="2"/>
</dbReference>
<evidence type="ECO:0000259" key="4">
    <source>
        <dbReference type="Pfam" id="PF25390"/>
    </source>
</evidence>
<dbReference type="InterPro" id="IPR009091">
    <property type="entry name" value="RCC1/BLIP-II"/>
</dbReference>
<comment type="caution">
    <text evidence="5">The sequence shown here is derived from an EMBL/GenBank/DDBJ whole genome shotgun (WGS) entry which is preliminary data.</text>
</comment>
<feature type="compositionally biased region" description="Low complexity" evidence="3">
    <location>
        <begin position="420"/>
        <end position="430"/>
    </location>
</feature>
<protein>
    <submittedName>
        <fullName evidence="5">Regulator of chromosome condensation 1/beta-lactamase-inhibitor protein II</fullName>
    </submittedName>
</protein>
<accession>A0ABQ7FXB8</accession>
<evidence type="ECO:0000256" key="2">
    <source>
        <dbReference type="PROSITE-ProRule" id="PRU00235"/>
    </source>
</evidence>
<evidence type="ECO:0000256" key="1">
    <source>
        <dbReference type="ARBA" id="ARBA00022737"/>
    </source>
</evidence>
<feature type="repeat" description="RCC1" evidence="2">
    <location>
        <begin position="146"/>
        <end position="196"/>
    </location>
</feature>
<sequence length="520" mass="56048">MLIMSPAEFIRNQGPAGRLCRDLPSHVTNPPVETVVFAWGVNEDGQLGLDRDQNTLMTPKVVEALLGVQFKGRSFLSNPLVGGSRNTLAIDASGEVYSWGWNDRGTLGHGHRAHERKPRRVQALAGKNIVQVHVNGWHCLALSSSGQVYAWGGNEYNQCAVNPELRDVLIPTPCLPQLKVKQVACGGMHSLVLTEGGEVLMWGEPWGDFSLYLDRLPRKVPGANNMAAISAGAFHNMALNHDGQVFTWGTNDFGQLGNGNTSYDIHPRRVVDLDDVPIADIATGGWDVQFVMDGLVPHGGPKPAWPSQVASDGAPAALSRRNSMGGPWSGQASSNKSGRGSANRSGRTSVDRGGNEQQQQQQQQQAIGFPGASYPSLSVSPPAGAPPHLQTFGSPHSPRSPRSPRSPTHASAAVALSEAQQLQHMQLQQQSKWGGPVWPTQGTDMHSMVEEQEHQEDIEEEEKLEAAAAKSEKGGSYQFQDSFGPDQGLEGSNEEGDEQEDGGPKSEEVQVRTLNRQSSL</sequence>
<dbReference type="Pfam" id="PF25390">
    <property type="entry name" value="WD40_RLD"/>
    <property type="match status" value="1"/>
</dbReference>
<feature type="domain" description="RCC1-like" evidence="4">
    <location>
        <begin position="36"/>
        <end position="289"/>
    </location>
</feature>
<reference evidence="5" key="1">
    <citation type="submission" date="2017-08" db="EMBL/GenBank/DDBJ databases">
        <authorList>
            <person name="Polle J.E."/>
            <person name="Barry K."/>
            <person name="Cushman J."/>
            <person name="Schmutz J."/>
            <person name="Tran D."/>
            <person name="Hathwaick L.T."/>
            <person name="Yim W.C."/>
            <person name="Jenkins J."/>
            <person name="Mckie-Krisberg Z.M."/>
            <person name="Prochnik S."/>
            <person name="Lindquist E."/>
            <person name="Dockter R.B."/>
            <person name="Adam C."/>
            <person name="Molina H."/>
            <person name="Bunkerborg J."/>
            <person name="Jin E."/>
            <person name="Buchheim M."/>
            <person name="Magnuson J."/>
        </authorList>
    </citation>
    <scope>NUCLEOTIDE SEQUENCE</scope>
    <source>
        <strain evidence="5">CCAP 19/18</strain>
    </source>
</reference>
<evidence type="ECO:0000313" key="5">
    <source>
        <dbReference type="EMBL" id="KAF5827001.1"/>
    </source>
</evidence>
<keyword evidence="1" id="KW-0677">Repeat</keyword>
<gene>
    <name evidence="5" type="ORF">DUNSADRAFT_1543</name>
</gene>
<dbReference type="InterPro" id="IPR058923">
    <property type="entry name" value="RCC1-like_dom"/>
</dbReference>